<dbReference type="EMBL" id="JAFLCK010000060">
    <property type="protein sequence ID" value="MBN8662870.1"/>
    <property type="molecule type" value="Genomic_DNA"/>
</dbReference>
<comment type="caution">
    <text evidence="4">The sequence shown here is derived from an EMBL/GenBank/DDBJ whole genome shotgun (WGS) entry which is preliminary data.</text>
</comment>
<organism evidence="4 5">
    <name type="scientific">Candidatus Obscuribacter phosphatis</name>
    <dbReference type="NCBI Taxonomy" id="1906157"/>
    <lineage>
        <taxon>Bacteria</taxon>
        <taxon>Bacillati</taxon>
        <taxon>Candidatus Melainabacteria</taxon>
        <taxon>Candidatus Obscuribacterales</taxon>
        <taxon>Candidatus Obscuribacteraceae</taxon>
        <taxon>Candidatus Obscuribacter</taxon>
    </lineage>
</organism>
<evidence type="ECO:0000313" key="5">
    <source>
        <dbReference type="Proteomes" id="UP000664277"/>
    </source>
</evidence>
<evidence type="ECO:0000313" key="4">
    <source>
        <dbReference type="EMBL" id="MBN8662870.1"/>
    </source>
</evidence>
<feature type="non-terminal residue" evidence="4">
    <location>
        <position position="1"/>
    </location>
</feature>
<dbReference type="InterPro" id="IPR056823">
    <property type="entry name" value="TEN-like_YD-shell"/>
</dbReference>
<dbReference type="NCBIfam" id="TIGR03696">
    <property type="entry name" value="Rhs_assc_core"/>
    <property type="match status" value="1"/>
</dbReference>
<evidence type="ECO:0000256" key="1">
    <source>
        <dbReference type="ARBA" id="ARBA00022737"/>
    </source>
</evidence>
<gene>
    <name evidence="4" type="ORF">J0M35_21060</name>
</gene>
<sequence>AATLPDSQKFAANATLSSGANTIPASVTDGTNTTKNSSYRVSAKGSASSSPTFDANGNMTTDGTNTYEWDAENRLVKITYPGSSNNSQITYDGSGLRSKIVEVSNGTTTSTRQFVWTENEIKELRDGTGAVLSKYFGYGQTSSGNNYFCTRDQLTSVCELLASGGSVQSQYSYSPYGRVANLQAGVSSDFQYAGYYAHAPSGLNLAVRRAYAATSGRWISRDPEEESEGINLYRYVNNSPVNYRDPSGRFAVLLGLAPYAPYLAAAAYAAAALLAHEVGGQLGTAVGRSIKDNFSASENLLEDEYNRKMNEAKAKAVAEGLEFDPCKWIDCLINSTQDGKTKNKYRSWGKALGCINKQKRESHY</sequence>
<dbReference type="Proteomes" id="UP000664277">
    <property type="component" value="Unassembled WGS sequence"/>
</dbReference>
<accession>A0A8J7TPJ1</accession>
<dbReference type="PANTHER" id="PTHR32305">
    <property type="match status" value="1"/>
</dbReference>
<feature type="domain" description="Teneurin-like YD-shell" evidence="3">
    <location>
        <begin position="66"/>
        <end position="241"/>
    </location>
</feature>
<proteinExistence type="predicted"/>
<reference evidence="4" key="1">
    <citation type="submission" date="2021-02" db="EMBL/GenBank/DDBJ databases">
        <title>Genome-Resolved Metagenomics of a Microbial Community Performing Photosynthetic Biological Nutrient Removal.</title>
        <authorList>
            <person name="Mcdaniel E.A."/>
        </authorList>
    </citation>
    <scope>NUCLEOTIDE SEQUENCE</scope>
    <source>
        <strain evidence="4">UWPOB_OBS1</strain>
    </source>
</reference>
<protein>
    <submittedName>
        <fullName evidence="4">RHS repeat-associated core domain-containing protein</fullName>
    </submittedName>
</protein>
<dbReference type="PANTHER" id="PTHR32305:SF15">
    <property type="entry name" value="PROTEIN RHSA-RELATED"/>
    <property type="match status" value="1"/>
</dbReference>
<feature type="region of interest" description="Disordered" evidence="2">
    <location>
        <begin position="20"/>
        <end position="62"/>
    </location>
</feature>
<dbReference type="InterPro" id="IPR022385">
    <property type="entry name" value="Rhs_assc_core"/>
</dbReference>
<evidence type="ECO:0000256" key="2">
    <source>
        <dbReference type="SAM" id="MobiDB-lite"/>
    </source>
</evidence>
<dbReference type="InterPro" id="IPR050708">
    <property type="entry name" value="T6SS_VgrG/RHS"/>
</dbReference>
<keyword evidence="1" id="KW-0677">Repeat</keyword>
<name>A0A8J7TPJ1_9BACT</name>
<dbReference type="Pfam" id="PF25023">
    <property type="entry name" value="TEN_YD-shell"/>
    <property type="match status" value="1"/>
</dbReference>
<dbReference type="Gene3D" id="2.180.10.10">
    <property type="entry name" value="RHS repeat-associated core"/>
    <property type="match status" value="1"/>
</dbReference>
<evidence type="ECO:0000259" key="3">
    <source>
        <dbReference type="Pfam" id="PF25023"/>
    </source>
</evidence>
<dbReference type="AlphaFoldDB" id="A0A8J7TPJ1"/>